<feature type="domain" description="RING-type" evidence="9">
    <location>
        <begin position="42"/>
        <end position="82"/>
    </location>
</feature>
<dbReference type="SUPFAM" id="SSF57850">
    <property type="entry name" value="RING/U-box"/>
    <property type="match status" value="1"/>
</dbReference>
<dbReference type="GO" id="GO:0061630">
    <property type="term" value="F:ubiquitin protein ligase activity"/>
    <property type="evidence" value="ECO:0007669"/>
    <property type="project" value="UniProtKB-EC"/>
</dbReference>
<evidence type="ECO:0000256" key="4">
    <source>
        <dbReference type="ARBA" id="ARBA00022723"/>
    </source>
</evidence>
<dbReference type="GO" id="GO:0008270">
    <property type="term" value="F:zinc ion binding"/>
    <property type="evidence" value="ECO:0007669"/>
    <property type="project" value="UniProtKB-KW"/>
</dbReference>
<dbReference type="AlphaFoldDB" id="A0A9Q1AF65"/>
<keyword evidence="7" id="KW-0862">Zinc</keyword>
<dbReference type="InterPro" id="IPR013083">
    <property type="entry name" value="Znf_RING/FYVE/PHD"/>
</dbReference>
<evidence type="ECO:0000256" key="5">
    <source>
        <dbReference type="ARBA" id="ARBA00022771"/>
    </source>
</evidence>
<dbReference type="Proteomes" id="UP001151752">
    <property type="component" value="Chromosome 8"/>
</dbReference>
<evidence type="ECO:0000256" key="6">
    <source>
        <dbReference type="ARBA" id="ARBA00022786"/>
    </source>
</evidence>
<comment type="caution">
    <text evidence="10">The sequence shown here is derived from an EMBL/GenBank/DDBJ whole genome shotgun (WGS) entry which is preliminary data.</text>
</comment>
<evidence type="ECO:0000313" key="11">
    <source>
        <dbReference type="Proteomes" id="UP001151752"/>
    </source>
</evidence>
<reference evidence="10" key="1">
    <citation type="submission" date="2022-11" db="EMBL/GenBank/DDBJ databases">
        <authorList>
            <person name="Hyden B.L."/>
            <person name="Feng K."/>
            <person name="Yates T."/>
            <person name="Jawdy S."/>
            <person name="Smart L.B."/>
            <person name="Muchero W."/>
        </authorList>
    </citation>
    <scope>NUCLEOTIDE SEQUENCE</scope>
    <source>
        <tissue evidence="10">Shoot tip</tissue>
    </source>
</reference>
<dbReference type="SMART" id="SM00184">
    <property type="entry name" value="RING"/>
    <property type="match status" value="1"/>
</dbReference>
<organism evidence="10 11">
    <name type="scientific">Salix koriyanagi</name>
    <dbReference type="NCBI Taxonomy" id="2511006"/>
    <lineage>
        <taxon>Eukaryota</taxon>
        <taxon>Viridiplantae</taxon>
        <taxon>Streptophyta</taxon>
        <taxon>Embryophyta</taxon>
        <taxon>Tracheophyta</taxon>
        <taxon>Spermatophyta</taxon>
        <taxon>Magnoliopsida</taxon>
        <taxon>eudicotyledons</taxon>
        <taxon>Gunneridae</taxon>
        <taxon>Pentapetalae</taxon>
        <taxon>rosids</taxon>
        <taxon>fabids</taxon>
        <taxon>Malpighiales</taxon>
        <taxon>Salicaceae</taxon>
        <taxon>Saliceae</taxon>
        <taxon>Salix</taxon>
    </lineage>
</organism>
<accession>A0A9Q1AF65</accession>
<dbReference type="PROSITE" id="PS50089">
    <property type="entry name" value="ZF_RING_2"/>
    <property type="match status" value="1"/>
</dbReference>
<proteinExistence type="predicted"/>
<evidence type="ECO:0000256" key="7">
    <source>
        <dbReference type="ARBA" id="ARBA00022833"/>
    </source>
</evidence>
<gene>
    <name evidence="10" type="ORF">OIU74_022585</name>
</gene>
<evidence type="ECO:0000313" key="10">
    <source>
        <dbReference type="EMBL" id="KAJ6768944.1"/>
    </source>
</evidence>
<dbReference type="EMBL" id="JAPFFM010000003">
    <property type="protein sequence ID" value="KAJ6768944.1"/>
    <property type="molecule type" value="Genomic_DNA"/>
</dbReference>
<evidence type="ECO:0000256" key="3">
    <source>
        <dbReference type="ARBA" id="ARBA00022679"/>
    </source>
</evidence>
<dbReference type="EC" id="2.3.2.27" evidence="2"/>
<keyword evidence="5 8" id="KW-0863">Zinc-finger</keyword>
<protein>
    <recommendedName>
        <fullName evidence="2">RING-type E3 ubiquitin transferase</fullName>
        <ecNumber evidence="2">2.3.2.27</ecNumber>
    </recommendedName>
</protein>
<comment type="catalytic activity">
    <reaction evidence="1">
        <text>S-ubiquitinyl-[E2 ubiquitin-conjugating enzyme]-L-cysteine + [acceptor protein]-L-lysine = [E2 ubiquitin-conjugating enzyme]-L-cysteine + N(6)-ubiquitinyl-[acceptor protein]-L-lysine.</text>
        <dbReference type="EC" id="2.3.2.27"/>
    </reaction>
</comment>
<keyword evidence="11" id="KW-1185">Reference proteome</keyword>
<evidence type="ECO:0000259" key="9">
    <source>
        <dbReference type="PROSITE" id="PS50089"/>
    </source>
</evidence>
<dbReference type="PANTHER" id="PTHR46463:SF16">
    <property type="entry name" value="E3 UBIQUITIN-PROTEIN LIGASE RHF1A"/>
    <property type="match status" value="1"/>
</dbReference>
<dbReference type="InterPro" id="IPR001841">
    <property type="entry name" value="Znf_RING"/>
</dbReference>
<reference evidence="10" key="2">
    <citation type="journal article" date="2023" name="Int. J. Mol. Sci.">
        <title>De Novo Assembly and Annotation of 11 Diverse Shrub Willow (Salix) Genomes Reveals Novel Gene Organization in Sex-Linked Regions.</title>
        <authorList>
            <person name="Hyden B."/>
            <person name="Feng K."/>
            <person name="Yates T.B."/>
            <person name="Jawdy S."/>
            <person name="Cereghino C."/>
            <person name="Smart L.B."/>
            <person name="Muchero W."/>
        </authorList>
    </citation>
    <scope>NUCLEOTIDE SEQUENCE</scope>
    <source>
        <tissue evidence="10">Shoot tip</tissue>
    </source>
</reference>
<dbReference type="PANTHER" id="PTHR46463">
    <property type="entry name" value="ZINC FINGER, RING/FYVE/PHD-TYPE"/>
    <property type="match status" value="1"/>
</dbReference>
<name>A0A9Q1AF65_9ROSI</name>
<evidence type="ECO:0000256" key="8">
    <source>
        <dbReference type="PROSITE-ProRule" id="PRU00175"/>
    </source>
</evidence>
<dbReference type="Pfam" id="PF13639">
    <property type="entry name" value="zf-RING_2"/>
    <property type="match status" value="1"/>
</dbReference>
<sequence length="370" mass="40806">MASFTSLYSSMSDTPMISVPAYSSSSSSLGAGVDDAVEDDACSICLDPFTPQEPATDTCCKHEYHLQCILEWSQRSKECPICWQLLVLKDPASQELLAAVETERRFRRRNSNPASMIVHHLDEDYDIEQDSYSDDSDFDEHVLQQHLSASAASRARYVCKRERHRSTGLGPSQVLVFTSPEHVSTVQQTYTSPEEGQILSYGPSKPRILFRQPPTVPPQGQGSSDVCSLSDSIKSKWFSASARYKESLSKGTRGMKEKLLARNNSVKELSKEVQREMSAGIAGVARMIERLDLTSKRTGPSMSDSDFTGGITNFSWKGKGVEQNIIAQALTKKSEEIAHDTSLGASSRASATVPAQVEISHVQVRKPLKF</sequence>
<keyword evidence="3" id="KW-0808">Transferase</keyword>
<evidence type="ECO:0000256" key="1">
    <source>
        <dbReference type="ARBA" id="ARBA00000900"/>
    </source>
</evidence>
<evidence type="ECO:0000256" key="2">
    <source>
        <dbReference type="ARBA" id="ARBA00012483"/>
    </source>
</evidence>
<keyword evidence="4" id="KW-0479">Metal-binding</keyword>
<keyword evidence="6" id="KW-0833">Ubl conjugation pathway</keyword>
<dbReference type="Gene3D" id="3.30.40.10">
    <property type="entry name" value="Zinc/RING finger domain, C3HC4 (zinc finger)"/>
    <property type="match status" value="1"/>
</dbReference>
<dbReference type="FunFam" id="3.30.40.10:FF:001153">
    <property type="entry name" value="E3 ubiquitin-protein ligase RHF1A"/>
    <property type="match status" value="1"/>
</dbReference>